<keyword evidence="2" id="KW-1185">Reference proteome</keyword>
<reference evidence="1 2" key="1">
    <citation type="journal article" date="2011" name="Genome Res.">
        <title>Phylogeny-wide analysis of social amoeba genomes highlights ancient origins for complex intercellular communication.</title>
        <authorList>
            <person name="Heidel A.J."/>
            <person name="Lawal H.M."/>
            <person name="Felder M."/>
            <person name="Schilde C."/>
            <person name="Helps N.R."/>
            <person name="Tunggal B."/>
            <person name="Rivero F."/>
            <person name="John U."/>
            <person name="Schleicher M."/>
            <person name="Eichinger L."/>
            <person name="Platzer M."/>
            <person name="Noegel A.A."/>
            <person name="Schaap P."/>
            <person name="Gloeckner G."/>
        </authorList>
    </citation>
    <scope>NUCLEOTIDE SEQUENCE [LARGE SCALE GENOMIC DNA]</scope>
    <source>
        <strain evidence="2">ATCC 26659 / Pp 5 / PN500</strain>
    </source>
</reference>
<evidence type="ECO:0000313" key="2">
    <source>
        <dbReference type="Proteomes" id="UP000001396"/>
    </source>
</evidence>
<dbReference type="GeneID" id="31356418"/>
<proteinExistence type="predicted"/>
<dbReference type="RefSeq" id="XP_020437765.1">
    <property type="nucleotide sequence ID" value="XM_020571907.1"/>
</dbReference>
<dbReference type="Proteomes" id="UP000001396">
    <property type="component" value="Unassembled WGS sequence"/>
</dbReference>
<protein>
    <submittedName>
        <fullName evidence="1">Uncharacterized protein</fullName>
    </submittedName>
</protein>
<accession>D3AYW8</accession>
<dbReference type="EMBL" id="ADBJ01000004">
    <property type="protein sequence ID" value="EFA85658.1"/>
    <property type="molecule type" value="Genomic_DNA"/>
</dbReference>
<name>D3AYW8_HETP5</name>
<evidence type="ECO:0000313" key="1">
    <source>
        <dbReference type="EMBL" id="EFA85658.1"/>
    </source>
</evidence>
<dbReference type="InParanoid" id="D3AYW8"/>
<sequence>MSHLIQNSSRLSSLAIMSRYMSRSSQGQHIFKIKQQENYSKIIKNFQERNSSKLKKDINIDRMIKKFQQNQASQQKKLEVTSNEATMSSYFYSMLKSYFVPVESKQ</sequence>
<dbReference type="AlphaFoldDB" id="D3AYW8"/>
<organism evidence="1 2">
    <name type="scientific">Heterostelium pallidum (strain ATCC 26659 / Pp 5 / PN500)</name>
    <name type="common">Cellular slime mold</name>
    <name type="synonym">Polysphondylium pallidum</name>
    <dbReference type="NCBI Taxonomy" id="670386"/>
    <lineage>
        <taxon>Eukaryota</taxon>
        <taxon>Amoebozoa</taxon>
        <taxon>Evosea</taxon>
        <taxon>Eumycetozoa</taxon>
        <taxon>Dictyostelia</taxon>
        <taxon>Acytosteliales</taxon>
        <taxon>Acytosteliaceae</taxon>
        <taxon>Heterostelium</taxon>
    </lineage>
</organism>
<gene>
    <name evidence="1" type="ORF">PPL_00887</name>
</gene>
<comment type="caution">
    <text evidence="1">The sequence shown here is derived from an EMBL/GenBank/DDBJ whole genome shotgun (WGS) entry which is preliminary data.</text>
</comment>